<dbReference type="InterPro" id="IPR036259">
    <property type="entry name" value="MFS_trans_sf"/>
</dbReference>
<feature type="transmembrane region" description="Helical" evidence="7">
    <location>
        <begin position="347"/>
        <end position="365"/>
    </location>
</feature>
<keyword evidence="2" id="KW-0813">Transport</keyword>
<evidence type="ECO:0000256" key="7">
    <source>
        <dbReference type="SAM" id="Phobius"/>
    </source>
</evidence>
<evidence type="ECO:0000256" key="1">
    <source>
        <dbReference type="ARBA" id="ARBA00004651"/>
    </source>
</evidence>
<evidence type="ECO:0000256" key="2">
    <source>
        <dbReference type="ARBA" id="ARBA00022448"/>
    </source>
</evidence>
<feature type="transmembrane region" description="Helical" evidence="7">
    <location>
        <begin position="52"/>
        <end position="74"/>
    </location>
</feature>
<feature type="transmembrane region" description="Helical" evidence="7">
    <location>
        <begin position="255"/>
        <end position="277"/>
    </location>
</feature>
<feature type="transmembrane region" description="Helical" evidence="7">
    <location>
        <begin position="222"/>
        <end position="243"/>
    </location>
</feature>
<dbReference type="InterPro" id="IPR011701">
    <property type="entry name" value="MFS"/>
</dbReference>
<proteinExistence type="predicted"/>
<comment type="subcellular location">
    <subcellularLocation>
        <location evidence="1">Cell membrane</location>
        <topology evidence="1">Multi-pass membrane protein</topology>
    </subcellularLocation>
</comment>
<name>A0A1C4WDJ1_9ACTN</name>
<dbReference type="GO" id="GO:0022857">
    <property type="term" value="F:transmembrane transporter activity"/>
    <property type="evidence" value="ECO:0007669"/>
    <property type="project" value="InterPro"/>
</dbReference>
<dbReference type="InterPro" id="IPR050171">
    <property type="entry name" value="MFS_Transporters"/>
</dbReference>
<keyword evidence="10" id="KW-1185">Reference proteome</keyword>
<keyword evidence="5 7" id="KW-1133">Transmembrane helix</keyword>
<evidence type="ECO:0000256" key="5">
    <source>
        <dbReference type="ARBA" id="ARBA00022989"/>
    </source>
</evidence>
<evidence type="ECO:0000313" key="9">
    <source>
        <dbReference type="EMBL" id="SCE94306.1"/>
    </source>
</evidence>
<reference evidence="10" key="1">
    <citation type="submission" date="2016-06" db="EMBL/GenBank/DDBJ databases">
        <authorList>
            <person name="Varghese N."/>
            <person name="Submissions Spin"/>
        </authorList>
    </citation>
    <scope>NUCLEOTIDE SEQUENCE [LARGE SCALE GENOMIC DNA]</scope>
    <source>
        <strain evidence="10">DSM 45246</strain>
    </source>
</reference>
<dbReference type="Gene3D" id="1.20.1250.20">
    <property type="entry name" value="MFS general substrate transporter like domains"/>
    <property type="match status" value="2"/>
</dbReference>
<feature type="transmembrane region" description="Helical" evidence="7">
    <location>
        <begin position="377"/>
        <end position="397"/>
    </location>
</feature>
<dbReference type="SUPFAM" id="SSF103473">
    <property type="entry name" value="MFS general substrate transporter"/>
    <property type="match status" value="1"/>
</dbReference>
<evidence type="ECO:0000256" key="3">
    <source>
        <dbReference type="ARBA" id="ARBA00022475"/>
    </source>
</evidence>
<dbReference type="RefSeq" id="WP_091261993.1">
    <property type="nucleotide sequence ID" value="NZ_FMCS01000003.1"/>
</dbReference>
<evidence type="ECO:0000256" key="6">
    <source>
        <dbReference type="ARBA" id="ARBA00023136"/>
    </source>
</evidence>
<dbReference type="InterPro" id="IPR020846">
    <property type="entry name" value="MFS_dom"/>
</dbReference>
<feature type="transmembrane region" description="Helical" evidence="7">
    <location>
        <begin position="176"/>
        <end position="194"/>
    </location>
</feature>
<feature type="domain" description="Major facilitator superfamily (MFS) profile" evidence="8">
    <location>
        <begin position="19"/>
        <end position="401"/>
    </location>
</feature>
<keyword evidence="4 7" id="KW-0812">Transmembrane</keyword>
<dbReference type="EMBL" id="FMCS01000003">
    <property type="protein sequence ID" value="SCE94306.1"/>
    <property type="molecule type" value="Genomic_DNA"/>
</dbReference>
<organism evidence="9 10">
    <name type="scientific">Micromonospora chaiyaphumensis</name>
    <dbReference type="NCBI Taxonomy" id="307119"/>
    <lineage>
        <taxon>Bacteria</taxon>
        <taxon>Bacillati</taxon>
        <taxon>Actinomycetota</taxon>
        <taxon>Actinomycetes</taxon>
        <taxon>Micromonosporales</taxon>
        <taxon>Micromonosporaceae</taxon>
        <taxon>Micromonospora</taxon>
    </lineage>
</organism>
<dbReference type="Proteomes" id="UP000199629">
    <property type="component" value="Unassembled WGS sequence"/>
</dbReference>
<feature type="transmembrane region" description="Helical" evidence="7">
    <location>
        <begin position="153"/>
        <end position="170"/>
    </location>
</feature>
<gene>
    <name evidence="9" type="ORF">GA0070214_103468</name>
</gene>
<feature type="transmembrane region" description="Helical" evidence="7">
    <location>
        <begin position="313"/>
        <end position="335"/>
    </location>
</feature>
<dbReference type="PANTHER" id="PTHR23517:SF13">
    <property type="entry name" value="MAJOR FACILITATOR SUPERFAMILY MFS_1"/>
    <property type="match status" value="1"/>
</dbReference>
<feature type="transmembrane region" description="Helical" evidence="7">
    <location>
        <begin position="86"/>
        <end position="105"/>
    </location>
</feature>
<accession>A0A1C4WDJ1</accession>
<dbReference type="PANTHER" id="PTHR23517">
    <property type="entry name" value="RESISTANCE PROTEIN MDTM, PUTATIVE-RELATED-RELATED"/>
    <property type="match status" value="1"/>
</dbReference>
<keyword evidence="6 7" id="KW-0472">Membrane</keyword>
<keyword evidence="3" id="KW-1003">Cell membrane</keyword>
<evidence type="ECO:0000256" key="4">
    <source>
        <dbReference type="ARBA" id="ARBA00022692"/>
    </source>
</evidence>
<feature type="transmembrane region" description="Helical" evidence="7">
    <location>
        <begin position="289"/>
        <end position="307"/>
    </location>
</feature>
<dbReference type="Pfam" id="PF07690">
    <property type="entry name" value="MFS_1"/>
    <property type="match status" value="1"/>
</dbReference>
<evidence type="ECO:0000259" key="8">
    <source>
        <dbReference type="PROSITE" id="PS50850"/>
    </source>
</evidence>
<protein>
    <submittedName>
        <fullName evidence="9">Predicted arabinose efflux permease, MFS family</fullName>
    </submittedName>
</protein>
<dbReference type="GO" id="GO:0005886">
    <property type="term" value="C:plasma membrane"/>
    <property type="evidence" value="ECO:0007669"/>
    <property type="project" value="UniProtKB-SubCell"/>
</dbReference>
<dbReference type="AlphaFoldDB" id="A0A1C4WDJ1"/>
<evidence type="ECO:0000313" key="10">
    <source>
        <dbReference type="Proteomes" id="UP000199629"/>
    </source>
</evidence>
<dbReference type="PROSITE" id="PS50850">
    <property type="entry name" value="MFS"/>
    <property type="match status" value="1"/>
</dbReference>
<feature type="transmembrane region" description="Helical" evidence="7">
    <location>
        <begin position="111"/>
        <end position="133"/>
    </location>
</feature>
<sequence length="421" mass="43139">MQHMAPAINQARRGGTHRLAFLSAVVSLVATFAASAAPIPLFNVYRAEDGFTNAGISMAVVTTAVGTIAALLVLGRLSSHLGRRRTAIASLGLLLLGCLLLLNVHDIGTLLAGRLLMGVGAGLASSSLTSYIVDAAPTRPHWLAAVASSQGPMLGLTLGAIASGALVQFGPWPRDLIYLVCAGLLVLSAALIVISPETAEPTPGAWRSLLPQVRVPAPVRHLLPVAAAVFLATWATGAFYQAFVPALVDDQLHTHSPLILGLVFAAYMAPSVLGAPLGGRFTSAAAQRIGMVIFLAGWIGIITAIVIGKLALFIAATVVAGAGQGIAISAATRGLLHGSTLADRAPIFSAIYVLCYSGAAFPSLISGELSNTFALPQIVLGYGALALVAALLTVLAARNPDIGTARNSQHGELAKAIDRNS</sequence>